<dbReference type="SUPFAM" id="SSF116907">
    <property type="entry name" value="Hook domain"/>
    <property type="match status" value="1"/>
</dbReference>
<accession>A0AAN7NB63</accession>
<feature type="compositionally biased region" description="Polar residues" evidence="5">
    <location>
        <begin position="2007"/>
        <end position="2019"/>
    </location>
</feature>
<dbReference type="InterPro" id="IPR043936">
    <property type="entry name" value="HOOK_N"/>
</dbReference>
<keyword evidence="8" id="KW-1185">Reference proteome</keyword>
<feature type="coiled-coil region" evidence="4">
    <location>
        <begin position="309"/>
        <end position="479"/>
    </location>
</feature>
<feature type="region of interest" description="Disordered" evidence="5">
    <location>
        <begin position="1815"/>
        <end position="1858"/>
    </location>
</feature>
<feature type="compositionally biased region" description="Polar residues" evidence="5">
    <location>
        <begin position="1701"/>
        <end position="1718"/>
    </location>
</feature>
<feature type="domain" description="HOOK N-terminal" evidence="6">
    <location>
        <begin position="152"/>
        <end position="221"/>
    </location>
</feature>
<evidence type="ECO:0000256" key="5">
    <source>
        <dbReference type="SAM" id="MobiDB-lite"/>
    </source>
</evidence>
<evidence type="ECO:0000256" key="2">
    <source>
        <dbReference type="ARBA" id="ARBA00022490"/>
    </source>
</evidence>
<evidence type="ECO:0000256" key="3">
    <source>
        <dbReference type="ARBA" id="ARBA00023054"/>
    </source>
</evidence>
<feature type="region of interest" description="Disordered" evidence="5">
    <location>
        <begin position="281"/>
        <end position="309"/>
    </location>
</feature>
<feature type="compositionally biased region" description="Polar residues" evidence="5">
    <location>
        <begin position="1596"/>
        <end position="1619"/>
    </location>
</feature>
<sequence length="2073" mass="237757">MVMLGRRDPRPTNQRINKHVNNDTYLRVQNLTILVRNIKTYYQQSACKELANVKVPFATYFSLEKRRLRGDLIALYNYLKGGCREVGVGLFSQVTSHRTRGNGLKLHQGRFRLDRRKNFFTERVVKHWNRLPRKVVQSPSLEVFKRRLDMEVLQQLIVMNLPNVLMIGKDPLSGKSMDEIKKLLLLVLGCAVQCERKEEFIERIKQLDIETQAAIVSHIQEVTHNHENVFDLQWLELPDMAPEELESLSRNMVFHLKRLIDERDECTEVIVDLTQERDYLQSQQPPSPLKVPSPDSSPNPANTLSNEDKQHLAVELADTKAKLRRIRQELEEKSEQLVDSKHEVEQLTLELQKIKQENIHLASDARSARAYRDELDSLRERANRVERLEMELVRCKEKLHDELREDNIILIETKAMLEEQLTMARARGDKLHELEKENLQLKSKLHDVELDRDTDKKRIEELLEENMVLEIAQKQSMNESAHLGWELEQLSKSTDLADTRKSFVFELNECASSRILKLEKDNQSLQNTIQELRDASLTSRESSLKFVELEKENQQLSKKIEKLQNQIEKEKQSNQDLETLSEELIKDKEQLQVVMETLKADKDRQIKDLKQENDHLNQVVLSLRQRSQVSSEARVKDIEKENKILHETVTETSSKLSKLEFEKKQLQKDFDQVKEKVERVEEMEKELHRLERENEQLTKKAAAMKIVTEKVEVLEQENGDLEVENRKLRKSLDTLQNISIRLGDLERDNKQLDEENLELRRVVETMRFTSTKMAQIEAENKDLEREKEDLRKNVEMLKAMSKKSERLELSYQSVNSENQRLRQILENSSKKIQELEKEVQGMESENQVLQRNLEELKISVKRLEKLEKENKALEQETSQLEKDKKMLEKETKRLWQQVELKDAILDDSTVKLAVAEKENKTLEKEIARFRDSSNKLKEFEKDNKDLIKQATIDKRTLATLREDLVLEKLKSQQLSSELDKLSQELEKIGLNKELLLQDDNGNDDTKSKILESKTESALKTTLAVKEEKIAMLEAQVKDSLNLNQQLQNDLNMVKKDFDALKQTQQDGQYAQKSLRYSAEKLIPNHQMSEKLETGHREATMELLKLKDRAIELERNNAALHTEKQLLKEQLKHLETQNVSFNNQILTLQKQNVFLQEHNTALQTQTAKLQVENSTLSSQSASLMAQNALLQNQQTAKENENENLLKQKEQLKAEYESLLQDHEHLASLHERQSTEYEMLINQHSCLKTLHKNLDLEHKGLGERYNSLMKHKAELEELEIVLKTEREVLQQERRSNAITTGENQKLREELDRVNFLHSQLKAEYEGLHSHTKELKTSLNNSQLELNRWQARYDELKEQHQSMDISLTKLDNRCELLSRLKGNLEEENHHLLSQIQMLSQQNQMLLEQNMENKEQYHEEQKQYIDKLNALRRHKEKLEEKIMDQYKFYDPTPKKKNHWIGARALVKLMKPKKETTRERLKTAVESPPWHSESPETVNSPSAPQKLKHQQEIQDNTSQGSNSVEERENPGGSSNKVLMDLKQKRNSHHGGSNDNVEISVDSVTKHCCVELGTRTYSTSAIHLHTSTPISRLQSRPKGYNSEDNLCEQSSEVEFASTRQHVSRPNSLESSRNASSSSSPLNLKGSLDHIHGRTESLSSEDMVPSREAPALLRDTYPFHSASAVLSPSSRRESSSHRNGLISYDVPQKSTPSQSYAGRQRSASPGSEMVTLEEFLEESNRLSPPSDTSSNRDDLLSDYFRKANEPSATGNPLVQPSRKEAAKMPTSLVAPTVKMTIANEEGRTAKPGNYMKPNLRQVEPEPLANSQGSLKLSHMPQHQPASGMRQMAQPQQPGTASRRSTSLSRAFSLASADLLRATGPETYRQESPQRSAADLRGGKDTVSQTARASVPVSSQATSRERPQSAKVAGSLQGVDSCCRQLDARRLSLASPKDERPLSFHQFSASPTASTSNLNVQQQERVNTGQHYSPASHTPSKVKPKPAPRTGEVAPARAVSSSTEGNISLRQGQGDALLTKCQGKLPEGSTGAVEEPMRGSSSNSTPGSPDPQGDQQTVWYEYGCV</sequence>
<feature type="coiled-coil region" evidence="4">
    <location>
        <begin position="1095"/>
        <end position="1150"/>
    </location>
</feature>
<evidence type="ECO:0000259" key="6">
    <source>
        <dbReference type="Pfam" id="PF19047"/>
    </source>
</evidence>
<keyword evidence="2" id="KW-0963">Cytoplasm</keyword>
<feature type="compositionally biased region" description="Polar residues" evidence="5">
    <location>
        <begin position="1894"/>
        <end position="1910"/>
    </location>
</feature>
<organism evidence="7 8">
    <name type="scientific">Mycteria americana</name>
    <name type="common">Wood stork</name>
    <dbReference type="NCBI Taxonomy" id="33587"/>
    <lineage>
        <taxon>Eukaryota</taxon>
        <taxon>Metazoa</taxon>
        <taxon>Chordata</taxon>
        <taxon>Craniata</taxon>
        <taxon>Vertebrata</taxon>
        <taxon>Euteleostomi</taxon>
        <taxon>Archelosauria</taxon>
        <taxon>Archosauria</taxon>
        <taxon>Dinosauria</taxon>
        <taxon>Saurischia</taxon>
        <taxon>Theropoda</taxon>
        <taxon>Coelurosauria</taxon>
        <taxon>Aves</taxon>
        <taxon>Neognathae</taxon>
        <taxon>Neoaves</taxon>
        <taxon>Aequornithes</taxon>
        <taxon>Ciconiiformes</taxon>
        <taxon>Ciconiidae</taxon>
        <taxon>Mycteria</taxon>
    </lineage>
</organism>
<feature type="region of interest" description="Disordered" evidence="5">
    <location>
        <begin position="1756"/>
        <end position="1778"/>
    </location>
</feature>
<name>A0AAN7NB63_MYCAM</name>
<dbReference type="GO" id="GO:0005813">
    <property type="term" value="C:centrosome"/>
    <property type="evidence" value="ECO:0007669"/>
    <property type="project" value="TreeGrafter"/>
</dbReference>
<feature type="coiled-coil region" evidence="4">
    <location>
        <begin position="1266"/>
        <end position="1437"/>
    </location>
</feature>
<feature type="coiled-coil region" evidence="4">
    <location>
        <begin position="508"/>
        <end position="998"/>
    </location>
</feature>
<feature type="region of interest" description="Disordered" evidence="5">
    <location>
        <begin position="1728"/>
        <end position="1747"/>
    </location>
</feature>
<feature type="region of interest" description="Disordered" evidence="5">
    <location>
        <begin position="1677"/>
        <end position="1720"/>
    </location>
</feature>
<dbReference type="GO" id="GO:0030705">
    <property type="term" value="P:cytoskeleton-dependent intracellular transport"/>
    <property type="evidence" value="ECO:0007669"/>
    <property type="project" value="InterPro"/>
</dbReference>
<keyword evidence="3 4" id="KW-0175">Coiled coil</keyword>
<dbReference type="EMBL" id="JAUNZN010000004">
    <property type="protein sequence ID" value="KAK4822555.1"/>
    <property type="molecule type" value="Genomic_DNA"/>
</dbReference>
<dbReference type="InterPro" id="IPR036872">
    <property type="entry name" value="CH_dom_sf"/>
</dbReference>
<evidence type="ECO:0000256" key="1">
    <source>
        <dbReference type="ARBA" id="ARBA00004496"/>
    </source>
</evidence>
<feature type="compositionally biased region" description="Low complexity" evidence="5">
    <location>
        <begin position="1620"/>
        <end position="1639"/>
    </location>
</feature>
<feature type="region of interest" description="Disordered" evidence="5">
    <location>
        <begin position="1950"/>
        <end position="2073"/>
    </location>
</feature>
<feature type="region of interest" description="Disordered" evidence="5">
    <location>
        <begin position="1467"/>
        <end position="1531"/>
    </location>
</feature>
<dbReference type="GO" id="GO:0008017">
    <property type="term" value="F:microtubule binding"/>
    <property type="evidence" value="ECO:0007669"/>
    <property type="project" value="TreeGrafter"/>
</dbReference>
<dbReference type="Gene3D" id="1.10.418.10">
    <property type="entry name" value="Calponin-like domain"/>
    <property type="match status" value="2"/>
</dbReference>
<dbReference type="GO" id="GO:0005737">
    <property type="term" value="C:cytoplasm"/>
    <property type="evidence" value="ECO:0007669"/>
    <property type="project" value="UniProtKB-SubCell"/>
</dbReference>
<dbReference type="PANTHER" id="PTHR18947">
    <property type="entry name" value="HOOK PROTEINS"/>
    <property type="match status" value="1"/>
</dbReference>
<feature type="compositionally biased region" description="Low complexity" evidence="5">
    <location>
        <begin position="1849"/>
        <end position="1858"/>
    </location>
</feature>
<feature type="compositionally biased region" description="Polar residues" evidence="5">
    <location>
        <begin position="2047"/>
        <end position="2066"/>
    </location>
</feature>
<comment type="caution">
    <text evidence="7">The sequence shown here is derived from an EMBL/GenBank/DDBJ whole genome shotgun (WGS) entry which is preliminary data.</text>
</comment>
<dbReference type="Proteomes" id="UP001333110">
    <property type="component" value="Unassembled WGS sequence"/>
</dbReference>
<reference evidence="7 8" key="1">
    <citation type="journal article" date="2023" name="J. Hered.">
        <title>Chromosome-level genome of the wood stork (Mycteria americana) provides insight into avian chromosome evolution.</title>
        <authorList>
            <person name="Flamio R. Jr."/>
            <person name="Ramstad K.M."/>
        </authorList>
    </citation>
    <scope>NUCLEOTIDE SEQUENCE [LARGE SCALE GENOMIC DNA]</scope>
    <source>
        <strain evidence="7">JAX WOST 10</strain>
    </source>
</reference>
<feature type="compositionally biased region" description="Basic and acidic residues" evidence="5">
    <location>
        <begin position="1467"/>
        <end position="1478"/>
    </location>
</feature>
<dbReference type="Pfam" id="PF19047">
    <property type="entry name" value="HOOK_N"/>
    <property type="match status" value="1"/>
</dbReference>
<feature type="coiled-coil region" evidence="4">
    <location>
        <begin position="1022"/>
        <end position="1063"/>
    </location>
</feature>
<dbReference type="PANTHER" id="PTHR18947:SF31">
    <property type="entry name" value="PROTEIN DAPLE"/>
    <property type="match status" value="1"/>
</dbReference>
<feature type="region of interest" description="Disordered" evidence="5">
    <location>
        <begin position="1872"/>
        <end position="1926"/>
    </location>
</feature>
<dbReference type="GO" id="GO:0031122">
    <property type="term" value="P:cytoplasmic microtubule organization"/>
    <property type="evidence" value="ECO:0007669"/>
    <property type="project" value="TreeGrafter"/>
</dbReference>
<comment type="subcellular location">
    <subcellularLocation>
        <location evidence="1">Cytoplasm</location>
    </subcellularLocation>
</comment>
<feature type="coiled-coil region" evidence="4">
    <location>
        <begin position="1186"/>
        <end position="1227"/>
    </location>
</feature>
<evidence type="ECO:0000256" key="4">
    <source>
        <dbReference type="SAM" id="Coils"/>
    </source>
</evidence>
<dbReference type="GO" id="GO:0051959">
    <property type="term" value="F:dynein light intermediate chain binding"/>
    <property type="evidence" value="ECO:0007669"/>
    <property type="project" value="TreeGrafter"/>
</dbReference>
<proteinExistence type="predicted"/>
<gene>
    <name evidence="7" type="ORF">QYF61_015824</name>
</gene>
<feature type="region of interest" description="Disordered" evidence="5">
    <location>
        <begin position="1583"/>
        <end position="1641"/>
    </location>
</feature>
<feature type="compositionally biased region" description="Polar residues" evidence="5">
    <location>
        <begin position="1508"/>
        <end position="1518"/>
    </location>
</feature>
<evidence type="ECO:0000313" key="7">
    <source>
        <dbReference type="EMBL" id="KAK4822555.1"/>
    </source>
</evidence>
<protein>
    <recommendedName>
        <fullName evidence="6">HOOK N-terminal domain-containing protein</fullName>
    </recommendedName>
</protein>
<feature type="compositionally biased region" description="Polar residues" evidence="5">
    <location>
        <begin position="1953"/>
        <end position="1987"/>
    </location>
</feature>
<evidence type="ECO:0000313" key="8">
    <source>
        <dbReference type="Proteomes" id="UP001333110"/>
    </source>
</evidence>
<feature type="compositionally biased region" description="Pro residues" evidence="5">
    <location>
        <begin position="285"/>
        <end position="297"/>
    </location>
</feature>